<dbReference type="Ensembl" id="ENSXCOT00000011654.1">
    <property type="protein sequence ID" value="ENSXCOP00000011522.1"/>
    <property type="gene ID" value="ENSXCOG00000008699.1"/>
</dbReference>
<reference evidence="3" key="1">
    <citation type="submission" date="2025-08" db="UniProtKB">
        <authorList>
            <consortium name="Ensembl"/>
        </authorList>
    </citation>
    <scope>IDENTIFICATION</scope>
</reference>
<protein>
    <recommendedName>
        <fullName evidence="2">Transglutaminase N-terminal domain-containing protein</fullName>
    </recommendedName>
</protein>
<evidence type="ECO:0000313" key="4">
    <source>
        <dbReference type="Proteomes" id="UP000261380"/>
    </source>
</evidence>
<dbReference type="AlphaFoldDB" id="A0A3B5LKS4"/>
<dbReference type="Pfam" id="PF00868">
    <property type="entry name" value="Transglut_N"/>
    <property type="match status" value="1"/>
</dbReference>
<dbReference type="SUPFAM" id="SSF81296">
    <property type="entry name" value="E set domains"/>
    <property type="match status" value="1"/>
</dbReference>
<dbReference type="GeneTree" id="ENSGT01110000268254"/>
<feature type="domain" description="Transglutaminase N-terminal" evidence="2">
    <location>
        <begin position="11"/>
        <end position="60"/>
    </location>
</feature>
<keyword evidence="4" id="KW-1185">Reference proteome</keyword>
<dbReference type="InterPro" id="IPR014756">
    <property type="entry name" value="Ig_E-set"/>
</dbReference>
<organism evidence="3 4">
    <name type="scientific">Xiphophorus couchianus</name>
    <name type="common">Monterrey platyfish</name>
    <dbReference type="NCBI Taxonomy" id="32473"/>
    <lineage>
        <taxon>Eukaryota</taxon>
        <taxon>Metazoa</taxon>
        <taxon>Chordata</taxon>
        <taxon>Craniata</taxon>
        <taxon>Vertebrata</taxon>
        <taxon>Euteleostomi</taxon>
        <taxon>Actinopterygii</taxon>
        <taxon>Neopterygii</taxon>
        <taxon>Teleostei</taxon>
        <taxon>Neoteleostei</taxon>
        <taxon>Acanthomorphata</taxon>
        <taxon>Ovalentaria</taxon>
        <taxon>Atherinomorphae</taxon>
        <taxon>Cyprinodontiformes</taxon>
        <taxon>Poeciliidae</taxon>
        <taxon>Poeciliinae</taxon>
        <taxon>Xiphophorus</taxon>
    </lineage>
</organism>
<evidence type="ECO:0000259" key="2">
    <source>
        <dbReference type="Pfam" id="PF00868"/>
    </source>
</evidence>
<proteinExistence type="inferred from homology"/>
<evidence type="ECO:0000313" key="3">
    <source>
        <dbReference type="Ensembl" id="ENSXCOP00000011522.1"/>
    </source>
</evidence>
<dbReference type="Proteomes" id="UP000261380">
    <property type="component" value="Unplaced"/>
</dbReference>
<dbReference type="STRING" id="32473.ENSXCOP00000011522"/>
<evidence type="ECO:0000256" key="1">
    <source>
        <dbReference type="ARBA" id="ARBA00005968"/>
    </source>
</evidence>
<accession>A0A3B5LKS4</accession>
<reference evidence="3" key="2">
    <citation type="submission" date="2025-09" db="UniProtKB">
        <authorList>
            <consortium name="Ensembl"/>
        </authorList>
    </citation>
    <scope>IDENTIFICATION</scope>
</reference>
<dbReference type="Gene3D" id="2.60.40.10">
    <property type="entry name" value="Immunoglobulins"/>
    <property type="match status" value="1"/>
</dbReference>
<comment type="similarity">
    <text evidence="1">Belongs to the transglutaminase superfamily. Transglutaminase family.</text>
</comment>
<dbReference type="InterPro" id="IPR013783">
    <property type="entry name" value="Ig-like_fold"/>
</dbReference>
<name>A0A3B5LKS4_9TELE</name>
<dbReference type="InterPro" id="IPR001102">
    <property type="entry name" value="Transglutaminase_N"/>
</dbReference>
<dbReference type="GO" id="GO:0007399">
    <property type="term" value="P:nervous system development"/>
    <property type="evidence" value="ECO:0007669"/>
    <property type="project" value="UniProtKB-ARBA"/>
</dbReference>
<sequence length="60" mass="7095">VAGTTRRIMLCKNLVEHHTNLYQSDKFVIRRGQSFQMWITLSRPFDPHTDKLHLELKTGE</sequence>